<proteinExistence type="inferred from homology"/>
<accession>A0A4Q0I0I7</accession>
<reference evidence="9" key="1">
    <citation type="submission" date="2018-11" db="EMBL/GenBank/DDBJ databases">
        <title>Genome sequencing of a novel mesophilic and cellulolytic organism within the genus Hungateiclostridium.</title>
        <authorList>
            <person name="Rettenmaier R."/>
            <person name="Liebl W."/>
            <person name="Zverlov V."/>
        </authorList>
    </citation>
    <scope>NUCLEOTIDE SEQUENCE [LARGE SCALE GENOMIC DNA]</scope>
    <source>
        <strain evidence="9">N2K1</strain>
    </source>
</reference>
<dbReference type="AlphaFoldDB" id="A0A4Q0I0I7"/>
<dbReference type="GO" id="GO:0005886">
    <property type="term" value="C:plasma membrane"/>
    <property type="evidence" value="ECO:0007669"/>
    <property type="project" value="TreeGrafter"/>
</dbReference>
<feature type="transmembrane region" description="Helical" evidence="6">
    <location>
        <begin position="91"/>
        <end position="113"/>
    </location>
</feature>
<dbReference type="InterPro" id="IPR051401">
    <property type="entry name" value="GtrA_CellWall_Glycosyl"/>
</dbReference>
<feature type="domain" description="GtrA/DPMS transmembrane" evidence="7">
    <location>
        <begin position="30"/>
        <end position="144"/>
    </location>
</feature>
<evidence type="ECO:0000259" key="7">
    <source>
        <dbReference type="Pfam" id="PF04138"/>
    </source>
</evidence>
<dbReference type="PANTHER" id="PTHR38459">
    <property type="entry name" value="PROPHAGE BACTOPRENOL-LINKED GLUCOSE TRANSLOCASE HOMOLOG"/>
    <property type="match status" value="1"/>
</dbReference>
<feature type="transmembrane region" description="Helical" evidence="6">
    <location>
        <begin position="31"/>
        <end position="50"/>
    </location>
</feature>
<protein>
    <submittedName>
        <fullName evidence="8">GtrA family protein</fullName>
    </submittedName>
</protein>
<keyword evidence="3 6" id="KW-0812">Transmembrane</keyword>
<evidence type="ECO:0000313" key="9">
    <source>
        <dbReference type="Proteomes" id="UP000289166"/>
    </source>
</evidence>
<dbReference type="Pfam" id="PF04138">
    <property type="entry name" value="GtrA_DPMS_TM"/>
    <property type="match status" value="1"/>
</dbReference>
<dbReference type="EMBL" id="RLII01000043">
    <property type="protein sequence ID" value="RXE57668.1"/>
    <property type="molecule type" value="Genomic_DNA"/>
</dbReference>
<keyword evidence="9" id="KW-1185">Reference proteome</keyword>
<organism evidence="8 9">
    <name type="scientific">Acetivibrio mesophilus</name>
    <dbReference type="NCBI Taxonomy" id="2487273"/>
    <lineage>
        <taxon>Bacteria</taxon>
        <taxon>Bacillati</taxon>
        <taxon>Bacillota</taxon>
        <taxon>Clostridia</taxon>
        <taxon>Eubacteriales</taxon>
        <taxon>Oscillospiraceae</taxon>
        <taxon>Acetivibrio</taxon>
    </lineage>
</organism>
<dbReference type="RefSeq" id="WP_069196109.1">
    <property type="nucleotide sequence ID" value="NZ_RLII01000043.1"/>
</dbReference>
<comment type="caution">
    <text evidence="8">The sequence shown here is derived from an EMBL/GenBank/DDBJ whole genome shotgun (WGS) entry which is preliminary data.</text>
</comment>
<evidence type="ECO:0000256" key="3">
    <source>
        <dbReference type="ARBA" id="ARBA00022692"/>
    </source>
</evidence>
<feature type="transmembrane region" description="Helical" evidence="6">
    <location>
        <begin position="62"/>
        <end position="79"/>
    </location>
</feature>
<evidence type="ECO:0000256" key="2">
    <source>
        <dbReference type="ARBA" id="ARBA00009399"/>
    </source>
</evidence>
<evidence type="ECO:0000256" key="6">
    <source>
        <dbReference type="SAM" id="Phobius"/>
    </source>
</evidence>
<dbReference type="PANTHER" id="PTHR38459:SF1">
    <property type="entry name" value="PROPHAGE BACTOPRENOL-LINKED GLUCOSE TRANSLOCASE HOMOLOG"/>
    <property type="match status" value="1"/>
</dbReference>
<evidence type="ECO:0000256" key="5">
    <source>
        <dbReference type="ARBA" id="ARBA00023136"/>
    </source>
</evidence>
<dbReference type="GO" id="GO:0000271">
    <property type="term" value="P:polysaccharide biosynthetic process"/>
    <property type="evidence" value="ECO:0007669"/>
    <property type="project" value="InterPro"/>
</dbReference>
<keyword evidence="5 6" id="KW-0472">Membrane</keyword>
<name>A0A4Q0I0I7_9FIRM</name>
<evidence type="ECO:0000313" key="8">
    <source>
        <dbReference type="EMBL" id="RXE57668.1"/>
    </source>
</evidence>
<evidence type="ECO:0000256" key="1">
    <source>
        <dbReference type="ARBA" id="ARBA00004141"/>
    </source>
</evidence>
<dbReference type="OrthoDB" id="2086620at2"/>
<sequence length="147" mass="17450">MFAGQLVEKLKKNKFFEDFFTEKSISQFKKYLVTGFTCFGIEWTLFMLLSEVIKLDDRIANVIVYIVIFWVVFLVNKFWSFQSKSNTGTQLFYYMLLFIFNLTVGNIGIWYVLTRMIRIPPPIAKPMLQGVLTSWNFIAYKKVIYRT</sequence>
<comment type="similarity">
    <text evidence="2">Belongs to the GtrA family.</text>
</comment>
<gene>
    <name evidence="8" type="ORF">EFD62_16380</name>
</gene>
<keyword evidence="4 6" id="KW-1133">Transmembrane helix</keyword>
<dbReference type="InterPro" id="IPR007267">
    <property type="entry name" value="GtrA_DPMS_TM"/>
</dbReference>
<comment type="subcellular location">
    <subcellularLocation>
        <location evidence="1">Membrane</location>
        <topology evidence="1">Multi-pass membrane protein</topology>
    </subcellularLocation>
</comment>
<evidence type="ECO:0000256" key="4">
    <source>
        <dbReference type="ARBA" id="ARBA00022989"/>
    </source>
</evidence>
<dbReference type="Proteomes" id="UP000289166">
    <property type="component" value="Unassembled WGS sequence"/>
</dbReference>